<dbReference type="EMBL" id="GFAH01000072">
    <property type="protein sequence ID" value="JAV48317.1"/>
    <property type="molecule type" value="Transcribed_RNA"/>
</dbReference>
<evidence type="ECO:0000256" key="1">
    <source>
        <dbReference type="SAM" id="Phobius"/>
    </source>
</evidence>
<sequence>MKLISLMPMFFFLIIVIDYCHSFLFAALPAIMSAFSSLTKLGKRSAKSQPFVDVKRRGLDKQLDDLISKLSEY</sequence>
<keyword evidence="1" id="KW-0812">Transmembrane</keyword>
<accession>A0A1W7RB13</accession>
<dbReference type="AlphaFoldDB" id="A0A1W7RB13"/>
<evidence type="ECO:0000313" key="2">
    <source>
        <dbReference type="EMBL" id="JAV48317.1"/>
    </source>
</evidence>
<name>A0A1W7RB13_9SCOR</name>
<feature type="transmembrane region" description="Helical" evidence="1">
    <location>
        <begin position="6"/>
        <end position="35"/>
    </location>
</feature>
<proteinExistence type="predicted"/>
<organism evidence="2">
    <name type="scientific">Hadrurus spadix</name>
    <dbReference type="NCBI Taxonomy" id="141984"/>
    <lineage>
        <taxon>Eukaryota</taxon>
        <taxon>Metazoa</taxon>
        <taxon>Ecdysozoa</taxon>
        <taxon>Arthropoda</taxon>
        <taxon>Chelicerata</taxon>
        <taxon>Arachnida</taxon>
        <taxon>Scorpiones</taxon>
        <taxon>Iurida</taxon>
        <taxon>Iuroidea</taxon>
        <taxon>Hadrurus</taxon>
    </lineage>
</organism>
<keyword evidence="1" id="KW-1133">Transmembrane helix</keyword>
<keyword evidence="1" id="KW-0472">Membrane</keyword>
<reference evidence="2" key="1">
    <citation type="submission" date="2016-11" db="EMBL/GenBank/DDBJ databases">
        <title>Venom-gland transcriptomics and venom proteomics of the black-back scorpion (Hadrurus spadix) reveal detectability challenges and an unexplored realm of animal toxin diversity.</title>
        <authorList>
            <person name="Rokyta D.R."/>
            <person name="Ward M.J."/>
        </authorList>
    </citation>
    <scope>NUCLEOTIDE SEQUENCE</scope>
    <source>
        <tissue evidence="2">Venom gland</tissue>
    </source>
</reference>
<protein>
    <submittedName>
        <fullName evidence="2">Antimicrobial peptide</fullName>
    </submittedName>
</protein>